<dbReference type="EMBL" id="CATNWA010005428">
    <property type="protein sequence ID" value="CAI9550030.1"/>
    <property type="molecule type" value="Genomic_DNA"/>
</dbReference>
<feature type="non-terminal residue" evidence="1">
    <location>
        <position position="137"/>
    </location>
</feature>
<reference evidence="1" key="1">
    <citation type="submission" date="2023-05" db="EMBL/GenBank/DDBJ databases">
        <authorList>
            <person name="Stuckert A."/>
        </authorList>
    </citation>
    <scope>NUCLEOTIDE SEQUENCE</scope>
</reference>
<proteinExistence type="predicted"/>
<dbReference type="Proteomes" id="UP001162483">
    <property type="component" value="Unassembled WGS sequence"/>
</dbReference>
<gene>
    <name evidence="1" type="ORF">SPARVUS_LOCUS3444956</name>
</gene>
<sequence length="137" mass="15387">SVRAATCSDRKVHSFEWTLVPQDTQGTSPRTTWKIAVHMGTEVPSTIAISSADGVPLQLLAPTLRVPHSSVWVVRLQAFVRVPHSSVWVVRLQVFVQVPHSSVWAVQLQVLVRVPHSSVWAVRLQVFVQVPQWHHPQ</sequence>
<accession>A0ABN9BQU2</accession>
<comment type="caution">
    <text evidence="1">The sequence shown here is derived from an EMBL/GenBank/DDBJ whole genome shotgun (WGS) entry which is preliminary data.</text>
</comment>
<name>A0ABN9BQU2_9NEOB</name>
<evidence type="ECO:0000313" key="2">
    <source>
        <dbReference type="Proteomes" id="UP001162483"/>
    </source>
</evidence>
<evidence type="ECO:0008006" key="3">
    <source>
        <dbReference type="Google" id="ProtNLM"/>
    </source>
</evidence>
<organism evidence="1 2">
    <name type="scientific">Staurois parvus</name>
    <dbReference type="NCBI Taxonomy" id="386267"/>
    <lineage>
        <taxon>Eukaryota</taxon>
        <taxon>Metazoa</taxon>
        <taxon>Chordata</taxon>
        <taxon>Craniata</taxon>
        <taxon>Vertebrata</taxon>
        <taxon>Euteleostomi</taxon>
        <taxon>Amphibia</taxon>
        <taxon>Batrachia</taxon>
        <taxon>Anura</taxon>
        <taxon>Neobatrachia</taxon>
        <taxon>Ranoidea</taxon>
        <taxon>Ranidae</taxon>
        <taxon>Staurois</taxon>
    </lineage>
</organism>
<keyword evidence="2" id="KW-1185">Reference proteome</keyword>
<evidence type="ECO:0000313" key="1">
    <source>
        <dbReference type="EMBL" id="CAI9550030.1"/>
    </source>
</evidence>
<protein>
    <recommendedName>
        <fullName evidence="3">REJ domain-containing protein</fullName>
    </recommendedName>
</protein>
<feature type="non-terminal residue" evidence="1">
    <location>
        <position position="1"/>
    </location>
</feature>